<evidence type="ECO:0000313" key="2">
    <source>
        <dbReference type="EMBL" id="SCC18466.1"/>
    </source>
</evidence>
<dbReference type="EMBL" id="FMAU01000003">
    <property type="protein sequence ID" value="SCC18466.1"/>
    <property type="molecule type" value="Genomic_DNA"/>
</dbReference>
<feature type="region of interest" description="Disordered" evidence="1">
    <location>
        <begin position="1"/>
        <end position="24"/>
    </location>
</feature>
<proteinExistence type="predicted"/>
<sequence>MERDKKETELNFDTPINPEYQSFMPEKDGRYTSVEFKEAFHGESVDELRAIEEGNIYFAGKEIGQQNENG</sequence>
<protein>
    <submittedName>
        <fullName evidence="2">Uncharacterized protein</fullName>
    </submittedName>
</protein>
<accession>A0A0V8HGE0</accession>
<dbReference type="AlphaFoldDB" id="A0A0V8HGE0"/>
<gene>
    <name evidence="2" type="ORF">GA0061094_2974</name>
</gene>
<keyword evidence="3" id="KW-1185">Reference proteome</keyword>
<reference evidence="3" key="1">
    <citation type="submission" date="2016-08" db="EMBL/GenBank/DDBJ databases">
        <authorList>
            <person name="Varghese N."/>
            <person name="Submissions Spin"/>
        </authorList>
    </citation>
    <scope>NUCLEOTIDE SEQUENCE [LARGE SCALE GENOMIC DNA]</scope>
    <source>
        <strain evidence="3">SGD-1123</strain>
    </source>
</reference>
<evidence type="ECO:0000256" key="1">
    <source>
        <dbReference type="SAM" id="MobiDB-lite"/>
    </source>
</evidence>
<evidence type="ECO:0000313" key="3">
    <source>
        <dbReference type="Proteomes" id="UP000181997"/>
    </source>
</evidence>
<dbReference type="OrthoDB" id="2924022at2"/>
<organism evidence="2 3">
    <name type="scientific">[Bacillus] enclensis</name>
    <dbReference type="NCBI Taxonomy" id="1402860"/>
    <lineage>
        <taxon>Bacteria</taxon>
        <taxon>Bacillati</taxon>
        <taxon>Bacillota</taxon>
        <taxon>Bacilli</taxon>
        <taxon>Bacillales</taxon>
        <taxon>Bacillaceae</taxon>
        <taxon>Rossellomorea</taxon>
    </lineage>
</organism>
<dbReference type="Proteomes" id="UP000181997">
    <property type="component" value="Unassembled WGS sequence"/>
</dbReference>
<name>A0A0V8HGE0_9BACI</name>
<dbReference type="RefSeq" id="WP_032085568.1">
    <property type="nucleotide sequence ID" value="NZ_FMAU01000003.1"/>
</dbReference>